<dbReference type="EMBL" id="JANBUW010000711">
    <property type="protein sequence ID" value="KAJ2845779.1"/>
    <property type="molecule type" value="Genomic_DNA"/>
</dbReference>
<comment type="caution">
    <text evidence="2">The sequence shown here is derived from an EMBL/GenBank/DDBJ whole genome shotgun (WGS) entry which is preliminary data.</text>
</comment>
<feature type="region of interest" description="Disordered" evidence="1">
    <location>
        <begin position="1"/>
        <end position="247"/>
    </location>
</feature>
<name>A0A9W8IAC6_9FUNG</name>
<sequence>MKPVSLVSPPKRTKPAETQSKASTTANAQKTGAVEPKKQPASSVTSSKSADAVQATHASIPNPKKSLLETTPSSISNRPEIPEVISEAQARSIRAQLAAANAKNKEHALTKYKRQSPALSNSSLESGQLRDRGTLKTPSHSSDHHQSSLDRRSHSSRRDQNQGVHAGWDVSSRDLSQDNRSDSWSYSRSKSRDSAGQNSKPQSSTHSAAKSAKVPTSELATKGGTKHHIDGTDERSPKRRQVSPRVTNAIMFSDVSSSGSESSDDFQSIYSGVQAHGISYAKTESNPRDGSKMTIEIKGSSGGSRASPTGNGSAVDIASRLGPSLSDYSSGSSNIPMRLGHYSADSDMGTDSYRLPRYSDGRHTPNSLDSESEWDGKGGENLIASQRSALRDCSGHVIDTERLDILFGPFVFVGLQSFPHLYNMYFGCQPLRPGIRRHILQRSLTSLAQFKYMDPNVRSPDGTYEKADFIARTGKAFLQAQRRIKKRLFSGAVPAPLVFCCLVQLICCQQNSLNSNMVDNMFRHVTQKRLHDLLVITKRGVNTYSSSQLWDMAKDWLFDLTKHITRSRNAVGSLGLADQLHTRYVDQCCKNSSDISNPDPTGKIAQKLLESEADAELFLGLRSSDLNQLYRYLVFLMSKNVSRVDSIYLKEVSSSFINVK</sequence>
<feature type="compositionally biased region" description="Basic and acidic residues" evidence="1">
    <location>
        <begin position="141"/>
        <end position="160"/>
    </location>
</feature>
<dbReference type="Proteomes" id="UP001139887">
    <property type="component" value="Unassembled WGS sequence"/>
</dbReference>
<feature type="compositionally biased region" description="Polar residues" evidence="1">
    <location>
        <begin position="195"/>
        <end position="208"/>
    </location>
</feature>
<dbReference type="OrthoDB" id="5572445at2759"/>
<feature type="compositionally biased region" description="Polar residues" evidence="1">
    <location>
        <begin position="303"/>
        <end position="312"/>
    </location>
</feature>
<reference evidence="2" key="1">
    <citation type="submission" date="2022-07" db="EMBL/GenBank/DDBJ databases">
        <title>Phylogenomic reconstructions and comparative analyses of Kickxellomycotina fungi.</title>
        <authorList>
            <person name="Reynolds N.K."/>
            <person name="Stajich J.E."/>
            <person name="Barry K."/>
            <person name="Grigoriev I.V."/>
            <person name="Crous P."/>
            <person name="Smith M.E."/>
        </authorList>
    </citation>
    <scope>NUCLEOTIDE SEQUENCE</scope>
    <source>
        <strain evidence="2">NRRL 1566</strain>
    </source>
</reference>
<evidence type="ECO:0000256" key="1">
    <source>
        <dbReference type="SAM" id="MobiDB-lite"/>
    </source>
</evidence>
<feature type="compositionally biased region" description="Polar residues" evidence="1">
    <location>
        <begin position="68"/>
        <end position="77"/>
    </location>
</feature>
<accession>A0A9W8IAC6</accession>
<protein>
    <submittedName>
        <fullName evidence="2">Uncharacterized protein</fullName>
    </submittedName>
</protein>
<evidence type="ECO:0000313" key="3">
    <source>
        <dbReference type="Proteomes" id="UP001139887"/>
    </source>
</evidence>
<feature type="region of interest" description="Disordered" evidence="1">
    <location>
        <begin position="353"/>
        <end position="379"/>
    </location>
</feature>
<feature type="compositionally biased region" description="Basic and acidic residues" evidence="1">
    <location>
        <begin position="171"/>
        <end position="181"/>
    </location>
</feature>
<evidence type="ECO:0000313" key="2">
    <source>
        <dbReference type="EMBL" id="KAJ2845779.1"/>
    </source>
</evidence>
<gene>
    <name evidence="2" type="ORF">IWW36_004645</name>
</gene>
<feature type="compositionally biased region" description="Polar residues" evidence="1">
    <location>
        <begin position="40"/>
        <end position="49"/>
    </location>
</feature>
<feature type="compositionally biased region" description="Polar residues" evidence="1">
    <location>
        <begin position="16"/>
        <end position="30"/>
    </location>
</feature>
<keyword evidence="3" id="KW-1185">Reference proteome</keyword>
<dbReference type="AlphaFoldDB" id="A0A9W8IAC6"/>
<feature type="region of interest" description="Disordered" evidence="1">
    <location>
        <begin position="282"/>
        <end position="318"/>
    </location>
</feature>
<feature type="compositionally biased region" description="Polar residues" evidence="1">
    <location>
        <begin position="117"/>
        <end position="126"/>
    </location>
</feature>
<feature type="compositionally biased region" description="Basic and acidic residues" evidence="1">
    <location>
        <begin position="227"/>
        <end position="236"/>
    </location>
</feature>
<organism evidence="2 3">
    <name type="scientific">Coemansia brasiliensis</name>
    <dbReference type="NCBI Taxonomy" id="2650707"/>
    <lineage>
        <taxon>Eukaryota</taxon>
        <taxon>Fungi</taxon>
        <taxon>Fungi incertae sedis</taxon>
        <taxon>Zoopagomycota</taxon>
        <taxon>Kickxellomycotina</taxon>
        <taxon>Kickxellomycetes</taxon>
        <taxon>Kickxellales</taxon>
        <taxon>Kickxellaceae</taxon>
        <taxon>Coemansia</taxon>
    </lineage>
</organism>
<proteinExistence type="predicted"/>